<gene>
    <name evidence="1" type="ORF">L1987_55894</name>
</gene>
<organism evidence="1 2">
    <name type="scientific">Smallanthus sonchifolius</name>
    <dbReference type="NCBI Taxonomy" id="185202"/>
    <lineage>
        <taxon>Eukaryota</taxon>
        <taxon>Viridiplantae</taxon>
        <taxon>Streptophyta</taxon>
        <taxon>Embryophyta</taxon>
        <taxon>Tracheophyta</taxon>
        <taxon>Spermatophyta</taxon>
        <taxon>Magnoliopsida</taxon>
        <taxon>eudicotyledons</taxon>
        <taxon>Gunneridae</taxon>
        <taxon>Pentapetalae</taxon>
        <taxon>asterids</taxon>
        <taxon>campanulids</taxon>
        <taxon>Asterales</taxon>
        <taxon>Asteraceae</taxon>
        <taxon>Asteroideae</taxon>
        <taxon>Heliantheae alliance</taxon>
        <taxon>Millerieae</taxon>
        <taxon>Smallanthus</taxon>
    </lineage>
</organism>
<comment type="caution">
    <text evidence="1">The sequence shown here is derived from an EMBL/GenBank/DDBJ whole genome shotgun (WGS) entry which is preliminary data.</text>
</comment>
<name>A0ACB9EBI1_9ASTR</name>
<evidence type="ECO:0000313" key="2">
    <source>
        <dbReference type="Proteomes" id="UP001056120"/>
    </source>
</evidence>
<proteinExistence type="predicted"/>
<keyword evidence="2" id="KW-1185">Reference proteome</keyword>
<evidence type="ECO:0000313" key="1">
    <source>
        <dbReference type="EMBL" id="KAI3756081.1"/>
    </source>
</evidence>
<reference evidence="2" key="1">
    <citation type="journal article" date="2022" name="Mol. Ecol. Resour.">
        <title>The genomes of chicory, endive, great burdock and yacon provide insights into Asteraceae palaeo-polyploidization history and plant inulin production.</title>
        <authorList>
            <person name="Fan W."/>
            <person name="Wang S."/>
            <person name="Wang H."/>
            <person name="Wang A."/>
            <person name="Jiang F."/>
            <person name="Liu H."/>
            <person name="Zhao H."/>
            <person name="Xu D."/>
            <person name="Zhang Y."/>
        </authorList>
    </citation>
    <scope>NUCLEOTIDE SEQUENCE [LARGE SCALE GENOMIC DNA]</scope>
    <source>
        <strain evidence="2">cv. Yunnan</strain>
    </source>
</reference>
<dbReference type="Proteomes" id="UP001056120">
    <property type="component" value="Linkage Group LG18"/>
</dbReference>
<sequence length="201" mass="21235">MASVTPPHSTIPVKSPESEYKGDTGTGEVKNHGLVDVALRAMLFITSLIGIIVMCSSKQTKLIPVAPGLVIPMAAKFSQSPAFIYFVLALSVSCLYSVITCVLSVLLLLKPIGSSTGLLFHFLVLDAILLAIMASATGAAGAVAYIGFKGNSHTRWNEVCNVFDSFCGHIAGSVSLSLLPSVSLLLLIWLSGFVLLKKIVR</sequence>
<accession>A0ACB9EBI1</accession>
<reference evidence="1 2" key="2">
    <citation type="journal article" date="2022" name="Mol. Ecol. Resour.">
        <title>The genomes of chicory, endive, great burdock and yacon provide insights into Asteraceae paleo-polyploidization history and plant inulin production.</title>
        <authorList>
            <person name="Fan W."/>
            <person name="Wang S."/>
            <person name="Wang H."/>
            <person name="Wang A."/>
            <person name="Jiang F."/>
            <person name="Liu H."/>
            <person name="Zhao H."/>
            <person name="Xu D."/>
            <person name="Zhang Y."/>
        </authorList>
    </citation>
    <scope>NUCLEOTIDE SEQUENCE [LARGE SCALE GENOMIC DNA]</scope>
    <source>
        <strain evidence="2">cv. Yunnan</strain>
        <tissue evidence="1">Leaves</tissue>
    </source>
</reference>
<protein>
    <submittedName>
        <fullName evidence="1">Uncharacterized protein</fullName>
    </submittedName>
</protein>
<dbReference type="EMBL" id="CM042035">
    <property type="protein sequence ID" value="KAI3756081.1"/>
    <property type="molecule type" value="Genomic_DNA"/>
</dbReference>